<keyword evidence="1" id="KW-0472">Membrane</keyword>
<keyword evidence="1" id="KW-1133">Transmembrane helix</keyword>
<dbReference type="OrthoDB" id="9763076at2"/>
<dbReference type="Pfam" id="PF11589">
    <property type="entry name" value="DUF3244"/>
    <property type="match status" value="1"/>
</dbReference>
<organism evidence="2 3">
    <name type="scientific">Gelidibacter salicanalis</name>
    <dbReference type="NCBI Taxonomy" id="291193"/>
    <lineage>
        <taxon>Bacteria</taxon>
        <taxon>Pseudomonadati</taxon>
        <taxon>Bacteroidota</taxon>
        <taxon>Flavobacteriia</taxon>
        <taxon>Flavobacteriales</taxon>
        <taxon>Flavobacteriaceae</taxon>
        <taxon>Gelidibacter</taxon>
    </lineage>
</organism>
<proteinExistence type="predicted"/>
<reference evidence="2 3" key="1">
    <citation type="submission" date="2019-08" db="EMBL/GenBank/DDBJ databases">
        <title>Genome sequence of Gelidibacter salicanalis IC162T.</title>
        <authorList>
            <person name="Bowman J.P."/>
        </authorList>
    </citation>
    <scope>NUCLEOTIDE SEQUENCE [LARGE SCALE GENOMIC DNA]</scope>
    <source>
        <strain evidence="2 3">IC162</strain>
    </source>
</reference>
<gene>
    <name evidence="2" type="ORF">ES711_15080</name>
</gene>
<keyword evidence="1" id="KW-0812">Transmembrane</keyword>
<protein>
    <submittedName>
        <fullName evidence="2">VWA domain-containing protein</fullName>
    </submittedName>
</protein>
<dbReference type="Proteomes" id="UP000321734">
    <property type="component" value="Unassembled WGS sequence"/>
</dbReference>
<dbReference type="EMBL" id="VORX01000010">
    <property type="protein sequence ID" value="TXE05627.1"/>
    <property type="molecule type" value="Genomic_DNA"/>
</dbReference>
<dbReference type="PANTHER" id="PTHR37947:SF1">
    <property type="entry name" value="BLL2462 PROTEIN"/>
    <property type="match status" value="1"/>
</dbReference>
<evidence type="ECO:0000256" key="1">
    <source>
        <dbReference type="SAM" id="Phobius"/>
    </source>
</evidence>
<dbReference type="AlphaFoldDB" id="A0A5C7ABL2"/>
<dbReference type="RefSeq" id="WP_146894143.1">
    <property type="nucleotide sequence ID" value="NZ_VORX01000010.1"/>
</dbReference>
<dbReference type="InterPro" id="IPR021638">
    <property type="entry name" value="DUF3244"/>
</dbReference>
<dbReference type="PANTHER" id="PTHR37947">
    <property type="entry name" value="BLL2462 PROTEIN"/>
    <property type="match status" value="1"/>
</dbReference>
<keyword evidence="3" id="KW-1185">Reference proteome</keyword>
<feature type="transmembrane region" description="Helical" evidence="1">
    <location>
        <begin position="36"/>
        <end position="54"/>
    </location>
</feature>
<comment type="caution">
    <text evidence="2">The sequence shown here is derived from an EMBL/GenBank/DDBJ whole genome shotgun (WGS) entry which is preliminary data.</text>
</comment>
<accession>A0A5C7ABL2</accession>
<evidence type="ECO:0000313" key="3">
    <source>
        <dbReference type="Proteomes" id="UP000321734"/>
    </source>
</evidence>
<evidence type="ECO:0000313" key="2">
    <source>
        <dbReference type="EMBL" id="TXE05627.1"/>
    </source>
</evidence>
<sequence length="677" mass="77624">MQTETLLYIILAGIIALSLALFQYVYKSRQKSKVNLFLTFLRFISLFAIFLLLINPKFDKTTYFNVKPNLLIAVDNSESINFLNQIENTNTFIALLKSHDALNKRFDLEFYSFGKDASPLSELTFTDKQTNPSVIFDRFSQVYNEVIAPIILVSDGNQTYGSDYEFTTQDYKQPIFPIILGDTIRYNDLKIEQLNVNKYAYYKNKFPVELIAVYNGNENVSTALTITSGDKTVYSQNLTFRPEQSSRVVTLNLPANSSGVHAYKAELKPISNEKNTINNSKNFAVEVIDRKTKIAIISSITHPDLGVLKKAIESNEQREAAILTPSEFNNISIDFQQAILYQPNNSFKTTYEILENLKLNTFTILGTKTNWPELNTLQSEFKQNVTNQYEEYQSALNINYSTFIIDDLNFSDFPPLQTEFGPLVFSMPTETILYKTVNGIQLKEPLLLTYEINQKRGAVLNGEGIWRWRAQHYLNEKSFLDFDDFIGKIIQYLDSNQQRSRLNVSYESFYDGNDNAIISAQFFNKNYEFDTTANLEITVTNQTNKVTQTLPFILKQNIYQVDLSGLQAGDYQFVVKHQSEHISKSGEFKILEYNVEQQFLNANVSKLQNVASNSKGTAYFIEDSNGIVAQLLNDERFVTIQKSTKKVVPLIDWKFLLALIALSLSTEWFIRKYNGLI</sequence>
<feature type="transmembrane region" description="Helical" evidence="1">
    <location>
        <begin position="6"/>
        <end position="24"/>
    </location>
</feature>
<name>A0A5C7ABL2_9FLAO</name>